<name>A0A2S0N8B2_9HYPH</name>
<accession>A0A2S0N8B2</accession>
<dbReference type="RefSeq" id="WP_106747718.1">
    <property type="nucleotide sequence ID" value="NZ_CP027668.1"/>
</dbReference>
<evidence type="ECO:0000313" key="3">
    <source>
        <dbReference type="EMBL" id="AVO44388.1"/>
    </source>
</evidence>
<dbReference type="GO" id="GO:0000287">
    <property type="term" value="F:magnesium ion binding"/>
    <property type="evidence" value="ECO:0007669"/>
    <property type="project" value="UniProtKB-ARBA"/>
</dbReference>
<keyword evidence="4" id="KW-1185">Reference proteome</keyword>
<dbReference type="SFLD" id="SFLDS00001">
    <property type="entry name" value="Enolase"/>
    <property type="match status" value="1"/>
</dbReference>
<dbReference type="InterPro" id="IPR029017">
    <property type="entry name" value="Enolase-like_N"/>
</dbReference>
<dbReference type="AlphaFoldDB" id="A0A2S0N8B2"/>
<protein>
    <submittedName>
        <fullName evidence="3">Mandelate racemase</fullName>
    </submittedName>
</protein>
<proteinExistence type="predicted"/>
<dbReference type="Pfam" id="PF13378">
    <property type="entry name" value="MR_MLE_C"/>
    <property type="match status" value="1"/>
</dbReference>
<dbReference type="InterPro" id="IPR029065">
    <property type="entry name" value="Enolase_C-like"/>
</dbReference>
<sequence length="373" mass="39134">MSRRIRIIGLSLGYAGGLVLHTASSGSVPRLDELRLIVEEDGALAAIGATRLNIAYLSGIPAAELKAAILAVASKLDWSGPPADWPDQIDERFPGLPAPVRMLFEMAAADGRARAEGRTLAASLGGGVAPAPLTSDTNQTLFWQDDDSLVARARAYAERGFLQLKLRIGIADFADDLRRLALLRSEIGPAARLSVDANGTWDEASAPGRLEGLARLGVEYVEQPLAASDWAGTVRLARATPVPIMLDEALSSYEAIERLAETGAAQLAHLKLAKLGGLDRMMSAARLLQAAGVGIMIGQMNEGAPSTLAAAHAAIALAAPLRELYGADQLADEPAEPALVYADGVLRLPAGPGLGLASHPHPPDCDLHWDHTS</sequence>
<evidence type="ECO:0000256" key="1">
    <source>
        <dbReference type="ARBA" id="ARBA00022723"/>
    </source>
</evidence>
<dbReference type="SMART" id="SM00922">
    <property type="entry name" value="MR_MLE"/>
    <property type="match status" value="1"/>
</dbReference>
<dbReference type="InterPro" id="IPR036849">
    <property type="entry name" value="Enolase-like_C_sf"/>
</dbReference>
<dbReference type="PANTHER" id="PTHR48073">
    <property type="entry name" value="O-SUCCINYLBENZOATE SYNTHASE-RELATED"/>
    <property type="match status" value="1"/>
</dbReference>
<dbReference type="InterPro" id="IPR013342">
    <property type="entry name" value="Mandelate_racemase_C"/>
</dbReference>
<dbReference type="Gene3D" id="3.20.20.120">
    <property type="entry name" value="Enolase-like C-terminal domain"/>
    <property type="match status" value="1"/>
</dbReference>
<dbReference type="GO" id="GO:0003824">
    <property type="term" value="F:catalytic activity"/>
    <property type="evidence" value="ECO:0007669"/>
    <property type="project" value="UniProtKB-ARBA"/>
</dbReference>
<dbReference type="Gene3D" id="3.30.390.10">
    <property type="entry name" value="Enolase-like, N-terminal domain"/>
    <property type="match status" value="1"/>
</dbReference>
<dbReference type="PANTHER" id="PTHR48073:SF2">
    <property type="entry name" value="O-SUCCINYLBENZOATE SYNTHASE"/>
    <property type="match status" value="1"/>
</dbReference>
<dbReference type="KEGG" id="phr:C6569_04540"/>
<evidence type="ECO:0000259" key="2">
    <source>
        <dbReference type="SMART" id="SM00922"/>
    </source>
</evidence>
<dbReference type="Proteomes" id="UP000237889">
    <property type="component" value="Chromosome"/>
</dbReference>
<dbReference type="GO" id="GO:0009063">
    <property type="term" value="P:amino acid catabolic process"/>
    <property type="evidence" value="ECO:0007669"/>
    <property type="project" value="InterPro"/>
</dbReference>
<evidence type="ECO:0000313" key="4">
    <source>
        <dbReference type="Proteomes" id="UP000237889"/>
    </source>
</evidence>
<gene>
    <name evidence="3" type="ORF">C6569_04540</name>
</gene>
<dbReference type="SUPFAM" id="SSF51604">
    <property type="entry name" value="Enolase C-terminal domain-like"/>
    <property type="match status" value="1"/>
</dbReference>
<dbReference type="InterPro" id="IPR018110">
    <property type="entry name" value="Mandel_Rmase/mucon_lact_enz_CS"/>
</dbReference>
<reference evidence="3 4" key="1">
    <citation type="submission" date="2018-03" db="EMBL/GenBank/DDBJ databases">
        <title>Genome sequencing of Phreatobacter sp.</title>
        <authorList>
            <person name="Kim S.-J."/>
            <person name="Heo J."/>
            <person name="Kwon S.-W."/>
        </authorList>
    </citation>
    <scope>NUCLEOTIDE SEQUENCE [LARGE SCALE GENOMIC DNA]</scope>
    <source>
        <strain evidence="3 4">S-12</strain>
    </source>
</reference>
<dbReference type="OrthoDB" id="9802699at2"/>
<feature type="domain" description="Mandelate racemase/muconate lactonizing enzyme C-terminal" evidence="2">
    <location>
        <begin position="146"/>
        <end position="243"/>
    </location>
</feature>
<dbReference type="PROSITE" id="PS00909">
    <property type="entry name" value="MR_MLE_2"/>
    <property type="match status" value="1"/>
</dbReference>
<keyword evidence="1" id="KW-0479">Metal-binding</keyword>
<organism evidence="3 4">
    <name type="scientific">Phreatobacter cathodiphilus</name>
    <dbReference type="NCBI Taxonomy" id="1868589"/>
    <lineage>
        <taxon>Bacteria</taxon>
        <taxon>Pseudomonadati</taxon>
        <taxon>Pseudomonadota</taxon>
        <taxon>Alphaproteobacteria</taxon>
        <taxon>Hyphomicrobiales</taxon>
        <taxon>Phreatobacteraceae</taxon>
        <taxon>Phreatobacter</taxon>
    </lineage>
</organism>
<dbReference type="EMBL" id="CP027668">
    <property type="protein sequence ID" value="AVO44388.1"/>
    <property type="molecule type" value="Genomic_DNA"/>
</dbReference>